<dbReference type="AlphaFoldDB" id="A0A4Y7RLZ1"/>
<name>A0A4Y7RLZ1_9FIRM</name>
<keyword evidence="1" id="KW-1133">Transmembrane helix</keyword>
<organism evidence="2 3">
    <name type="scientific">Pelotomaculum propionicicum</name>
    <dbReference type="NCBI Taxonomy" id="258475"/>
    <lineage>
        <taxon>Bacteria</taxon>
        <taxon>Bacillati</taxon>
        <taxon>Bacillota</taxon>
        <taxon>Clostridia</taxon>
        <taxon>Eubacteriales</taxon>
        <taxon>Desulfotomaculaceae</taxon>
        <taxon>Pelotomaculum</taxon>
    </lineage>
</organism>
<dbReference type="EMBL" id="QFFZ01000052">
    <property type="protein sequence ID" value="TEB09317.1"/>
    <property type="molecule type" value="Genomic_DNA"/>
</dbReference>
<evidence type="ECO:0000313" key="2">
    <source>
        <dbReference type="EMBL" id="TEB09317.1"/>
    </source>
</evidence>
<dbReference type="Proteomes" id="UP000297597">
    <property type="component" value="Unassembled WGS sequence"/>
</dbReference>
<accession>A0A4Y7RLZ1</accession>
<reference evidence="2 3" key="1">
    <citation type="journal article" date="2018" name="Environ. Microbiol.">
        <title>Novel energy conservation strategies and behaviour of Pelotomaculum schinkii driving syntrophic propionate catabolism.</title>
        <authorList>
            <person name="Hidalgo-Ahumada C.A.P."/>
            <person name="Nobu M.K."/>
            <person name="Narihiro T."/>
            <person name="Tamaki H."/>
            <person name="Liu W.T."/>
            <person name="Kamagata Y."/>
            <person name="Stams A.J.M."/>
            <person name="Imachi H."/>
            <person name="Sousa D.Z."/>
        </authorList>
    </citation>
    <scope>NUCLEOTIDE SEQUENCE [LARGE SCALE GENOMIC DNA]</scope>
    <source>
        <strain evidence="2 3">MGP</strain>
    </source>
</reference>
<dbReference type="RefSeq" id="WP_243119913.1">
    <property type="nucleotide sequence ID" value="NZ_QFFZ01000052.1"/>
</dbReference>
<keyword evidence="3" id="KW-1185">Reference proteome</keyword>
<protein>
    <submittedName>
        <fullName evidence="2">Uncharacterized protein</fullName>
    </submittedName>
</protein>
<feature type="transmembrane region" description="Helical" evidence="1">
    <location>
        <begin position="12"/>
        <end position="35"/>
    </location>
</feature>
<evidence type="ECO:0000313" key="3">
    <source>
        <dbReference type="Proteomes" id="UP000297597"/>
    </source>
</evidence>
<keyword evidence="1" id="KW-0812">Transmembrane</keyword>
<keyword evidence="1" id="KW-0472">Membrane</keyword>
<proteinExistence type="predicted"/>
<comment type="caution">
    <text evidence="2">The sequence shown here is derived from an EMBL/GenBank/DDBJ whole genome shotgun (WGS) entry which is preliminary data.</text>
</comment>
<evidence type="ECO:0000256" key="1">
    <source>
        <dbReference type="SAM" id="Phobius"/>
    </source>
</evidence>
<sequence length="115" mass="12820">MSEAVQVMPSSLYFPALLIAVSLLGSAVLIIGFFVRYWMTNQEKKDEAQDKEIKDLRGDLADFKASLPLEYVLRDDFIRAVASLDLKVDRIARDVGEISKGLARLLGGNEKDVCK</sequence>
<gene>
    <name evidence="2" type="ORF">Pmgp_03249</name>
</gene>